<feature type="domain" description="DUF7083" evidence="1">
    <location>
        <begin position="59"/>
        <end position="146"/>
    </location>
</feature>
<protein>
    <submittedName>
        <fullName evidence="2">CLUMA_CG020751, isoform A</fullName>
    </submittedName>
</protein>
<dbReference type="InterPro" id="IPR055510">
    <property type="entry name" value="DUF7083"/>
</dbReference>
<gene>
    <name evidence="2" type="ORF">CLUMA_CG020751</name>
</gene>
<proteinExistence type="predicted"/>
<evidence type="ECO:0000313" key="2">
    <source>
        <dbReference type="EMBL" id="CRL07797.1"/>
    </source>
</evidence>
<keyword evidence="3" id="KW-1185">Reference proteome</keyword>
<dbReference type="Pfam" id="PF23309">
    <property type="entry name" value="DUF7083"/>
    <property type="match status" value="1"/>
</dbReference>
<dbReference type="Proteomes" id="UP000183832">
    <property type="component" value="Unassembled WGS sequence"/>
</dbReference>
<name>A0A1J1J5X6_9DIPT</name>
<dbReference type="EMBL" id="CVRI01000073">
    <property type="protein sequence ID" value="CRL07797.1"/>
    <property type="molecule type" value="Genomic_DNA"/>
</dbReference>
<evidence type="ECO:0000313" key="3">
    <source>
        <dbReference type="Proteomes" id="UP000183832"/>
    </source>
</evidence>
<dbReference type="AlphaFoldDB" id="A0A1J1J5X6"/>
<evidence type="ECO:0000259" key="1">
    <source>
        <dbReference type="Pfam" id="PF23309"/>
    </source>
</evidence>
<sequence length="340" mass="39246">MDINALEKLLQSQQAQHLMEMQQQQEQHKLEMQDLLNAIRHLNVPDLNVQANNSPTRKIKDLADSMIDFTYDPEKNGIFETWYARYKSIFTLETNDLSESMKIRLLLIKFQQSDYQRYADAILPQEPHELTFNDTTNKLKKLFGYKETKFSQRHKCFNLTKEESEDFITYSARINKQAEKFDIVNCTPNDLKVLLFISGLKSSKDSIILEKLLNKVDTQYVRIEAAADRNARDAIVKLTLQDLVNEAERIICLKKDKSTVIDSALTTDINNLSDPGKNLNNSSQVDHGNISTNFEDVLTDNEDSKVNSSNQHDGFIKKRMTSLAYQTRSTRGQASDYLRF</sequence>
<dbReference type="OrthoDB" id="7763505at2759"/>
<reference evidence="2 3" key="1">
    <citation type="submission" date="2015-04" db="EMBL/GenBank/DDBJ databases">
        <authorList>
            <person name="Syromyatnikov M.Y."/>
            <person name="Popov V.N."/>
        </authorList>
    </citation>
    <scope>NUCLEOTIDE SEQUENCE [LARGE SCALE GENOMIC DNA]</scope>
</reference>
<organism evidence="2 3">
    <name type="scientific">Clunio marinus</name>
    <dbReference type="NCBI Taxonomy" id="568069"/>
    <lineage>
        <taxon>Eukaryota</taxon>
        <taxon>Metazoa</taxon>
        <taxon>Ecdysozoa</taxon>
        <taxon>Arthropoda</taxon>
        <taxon>Hexapoda</taxon>
        <taxon>Insecta</taxon>
        <taxon>Pterygota</taxon>
        <taxon>Neoptera</taxon>
        <taxon>Endopterygota</taxon>
        <taxon>Diptera</taxon>
        <taxon>Nematocera</taxon>
        <taxon>Chironomoidea</taxon>
        <taxon>Chironomidae</taxon>
        <taxon>Clunio</taxon>
    </lineage>
</organism>
<dbReference type="STRING" id="568069.A0A1J1J5X6"/>
<accession>A0A1J1J5X6</accession>